<gene>
    <name evidence="7" type="ORF">DdX_16200</name>
</gene>
<dbReference type="Pfam" id="PF00201">
    <property type="entry name" value="UDPGT"/>
    <property type="match status" value="1"/>
</dbReference>
<keyword evidence="6" id="KW-0812">Transmembrane</keyword>
<comment type="caution">
    <text evidence="7">The sequence shown here is derived from an EMBL/GenBank/DDBJ whole genome shotgun (WGS) entry which is preliminary data.</text>
</comment>
<evidence type="ECO:0000256" key="2">
    <source>
        <dbReference type="ARBA" id="ARBA00012544"/>
    </source>
</evidence>
<dbReference type="PANTHER" id="PTHR48043">
    <property type="entry name" value="EG:EG0003.4 PROTEIN-RELATED"/>
    <property type="match status" value="1"/>
</dbReference>
<name>A0AAD4QU61_9BILA</name>
<protein>
    <recommendedName>
        <fullName evidence="2">glucuronosyltransferase</fullName>
        <ecNumber evidence="2">2.4.1.17</ecNumber>
    </recommendedName>
</protein>
<evidence type="ECO:0000313" key="7">
    <source>
        <dbReference type="EMBL" id="KAI1701241.1"/>
    </source>
</evidence>
<feature type="transmembrane region" description="Helical" evidence="6">
    <location>
        <begin position="552"/>
        <end position="575"/>
    </location>
</feature>
<evidence type="ECO:0000256" key="1">
    <source>
        <dbReference type="ARBA" id="ARBA00009995"/>
    </source>
</evidence>
<comment type="catalytic activity">
    <reaction evidence="5">
        <text>glucuronate acceptor + UDP-alpha-D-glucuronate = acceptor beta-D-glucuronoside + UDP + H(+)</text>
        <dbReference type="Rhea" id="RHEA:21032"/>
        <dbReference type="ChEBI" id="CHEBI:15378"/>
        <dbReference type="ChEBI" id="CHEBI:58052"/>
        <dbReference type="ChEBI" id="CHEBI:58223"/>
        <dbReference type="ChEBI" id="CHEBI:132367"/>
        <dbReference type="ChEBI" id="CHEBI:132368"/>
        <dbReference type="EC" id="2.4.1.17"/>
    </reaction>
</comment>
<reference evidence="7" key="1">
    <citation type="submission" date="2022-01" db="EMBL/GenBank/DDBJ databases">
        <title>Genome Sequence Resource for Two Populations of Ditylenchus destructor, the Migratory Endoparasitic Phytonematode.</title>
        <authorList>
            <person name="Zhang H."/>
            <person name="Lin R."/>
            <person name="Xie B."/>
        </authorList>
    </citation>
    <scope>NUCLEOTIDE SEQUENCE</scope>
    <source>
        <strain evidence="7">BazhouSP</strain>
    </source>
</reference>
<comment type="similarity">
    <text evidence="1">Belongs to the UDP-glycosyltransferase family.</text>
</comment>
<keyword evidence="6" id="KW-0472">Membrane</keyword>
<sequence>MTHQHHYENFPRGILKKYPTSFPQELSRSQQWQDSAQDFYGAKQQPTHLPDIPTEAYVKNVNQTAVVCFVLMYIWEYSTLFLFVVLTTTAAAHKLLIFSFTSSKSHMLSNGRIADALAQAGHNVTLLSLEFLISTDELPTTKYARVIRMGSVDQGLLSIGASKKAETLETVFKPRSLWGNYNAYKAYMSAISSTYDSKNIGERKGTNRIPSGRKFRRHFRGAPVSVWNCFGTSSWNPDSFLDFSDHMTFWQRAENSFQHWITSRLYKDLVDKTTQAFRKHWDSNFIDVMEYMRSSTPLIFVAVSELMDFPRPIMHNVIYIGGLGMKNARHTSTADLSEPFATEMTKGVKGVVFVSFGSNVNTAYLPDTIRRNLIDGLAAISDSYHVILKLEKEDTEGISYARSKPNIFVTSWAPQAQLLQHPRLKIFFTHGGYNSLLEVAQSGKPVLLMPFMYDQTRNAMMVQRNGWGHMFDRTSLMNGWTQLEKDLRMVLEDPKFEKGAKRIQNLLATKPFSADEIFLRNVQFVLENNGTLPELQATAFQLSFIRQFNLDIILIGILTLMLLFCVIVSVILICWKSCRLRNVKKKAE</sequence>
<evidence type="ECO:0000256" key="5">
    <source>
        <dbReference type="ARBA" id="ARBA00047475"/>
    </source>
</evidence>
<dbReference type="Gene3D" id="3.40.50.2000">
    <property type="entry name" value="Glycogen Phosphorylase B"/>
    <property type="match status" value="1"/>
</dbReference>
<dbReference type="InterPro" id="IPR002213">
    <property type="entry name" value="UDP_glucos_trans"/>
</dbReference>
<keyword evidence="8" id="KW-1185">Reference proteome</keyword>
<accession>A0AAD4QU61</accession>
<dbReference type="Proteomes" id="UP001201812">
    <property type="component" value="Unassembled WGS sequence"/>
</dbReference>
<dbReference type="CDD" id="cd03784">
    <property type="entry name" value="GT1_Gtf-like"/>
    <property type="match status" value="1"/>
</dbReference>
<dbReference type="EC" id="2.4.1.17" evidence="2"/>
<evidence type="ECO:0000256" key="3">
    <source>
        <dbReference type="ARBA" id="ARBA00022676"/>
    </source>
</evidence>
<keyword evidence="6" id="KW-1133">Transmembrane helix</keyword>
<dbReference type="FunFam" id="3.40.50.2000:FF:000021">
    <property type="entry name" value="UDP-glucuronosyltransferase"/>
    <property type="match status" value="1"/>
</dbReference>
<proteinExistence type="inferred from homology"/>
<dbReference type="AlphaFoldDB" id="A0AAD4QU61"/>
<evidence type="ECO:0000313" key="8">
    <source>
        <dbReference type="Proteomes" id="UP001201812"/>
    </source>
</evidence>
<keyword evidence="4 7" id="KW-0808">Transferase</keyword>
<dbReference type="SUPFAM" id="SSF53756">
    <property type="entry name" value="UDP-Glycosyltransferase/glycogen phosphorylase"/>
    <property type="match status" value="1"/>
</dbReference>
<evidence type="ECO:0000256" key="4">
    <source>
        <dbReference type="ARBA" id="ARBA00022679"/>
    </source>
</evidence>
<organism evidence="7 8">
    <name type="scientific">Ditylenchus destructor</name>
    <dbReference type="NCBI Taxonomy" id="166010"/>
    <lineage>
        <taxon>Eukaryota</taxon>
        <taxon>Metazoa</taxon>
        <taxon>Ecdysozoa</taxon>
        <taxon>Nematoda</taxon>
        <taxon>Chromadorea</taxon>
        <taxon>Rhabditida</taxon>
        <taxon>Tylenchina</taxon>
        <taxon>Tylenchomorpha</taxon>
        <taxon>Sphaerularioidea</taxon>
        <taxon>Anguinidae</taxon>
        <taxon>Anguininae</taxon>
        <taxon>Ditylenchus</taxon>
    </lineage>
</organism>
<dbReference type="InterPro" id="IPR050271">
    <property type="entry name" value="UDP-glycosyltransferase"/>
</dbReference>
<dbReference type="EMBL" id="JAKKPZ010000123">
    <property type="protein sequence ID" value="KAI1701241.1"/>
    <property type="molecule type" value="Genomic_DNA"/>
</dbReference>
<dbReference type="PANTHER" id="PTHR48043:SF143">
    <property type="entry name" value="UDP-GLUCURONOSYLTRANSFERASE"/>
    <property type="match status" value="1"/>
</dbReference>
<evidence type="ECO:0000256" key="6">
    <source>
        <dbReference type="SAM" id="Phobius"/>
    </source>
</evidence>
<dbReference type="GO" id="GO:0015020">
    <property type="term" value="F:glucuronosyltransferase activity"/>
    <property type="evidence" value="ECO:0007669"/>
    <property type="project" value="UniProtKB-EC"/>
</dbReference>
<keyword evidence="3" id="KW-0328">Glycosyltransferase</keyword>